<evidence type="ECO:0000313" key="3">
    <source>
        <dbReference type="EMBL" id="CAB4936207.1"/>
    </source>
</evidence>
<dbReference type="GO" id="GO:0004674">
    <property type="term" value="F:protein serine/threonine kinase activity"/>
    <property type="evidence" value="ECO:0007669"/>
    <property type="project" value="UniProtKB-KW"/>
</dbReference>
<keyword evidence="1" id="KW-0808">Transferase</keyword>
<dbReference type="InterPro" id="IPR003594">
    <property type="entry name" value="HATPase_dom"/>
</dbReference>
<dbReference type="InterPro" id="IPR036890">
    <property type="entry name" value="HATPase_C_sf"/>
</dbReference>
<dbReference type="Gene3D" id="3.30.565.10">
    <property type="entry name" value="Histidine kinase-like ATPase, C-terminal domain"/>
    <property type="match status" value="1"/>
</dbReference>
<dbReference type="SUPFAM" id="SSF55874">
    <property type="entry name" value="ATPase domain of HSP90 chaperone/DNA topoisomerase II/histidine kinase"/>
    <property type="match status" value="1"/>
</dbReference>
<organism evidence="3">
    <name type="scientific">freshwater metagenome</name>
    <dbReference type="NCBI Taxonomy" id="449393"/>
    <lineage>
        <taxon>unclassified sequences</taxon>
        <taxon>metagenomes</taxon>
        <taxon>ecological metagenomes</taxon>
    </lineage>
</organism>
<feature type="domain" description="Histidine kinase/HSP90-like ATPase" evidence="2">
    <location>
        <begin position="42"/>
        <end position="135"/>
    </location>
</feature>
<proteinExistence type="predicted"/>
<evidence type="ECO:0000256" key="1">
    <source>
        <dbReference type="ARBA" id="ARBA00022527"/>
    </source>
</evidence>
<dbReference type="EMBL" id="CAFBMQ010000459">
    <property type="protein sequence ID" value="CAB4936207.1"/>
    <property type="molecule type" value="Genomic_DNA"/>
</dbReference>
<reference evidence="3" key="1">
    <citation type="submission" date="2020-05" db="EMBL/GenBank/DDBJ databases">
        <authorList>
            <person name="Chiriac C."/>
            <person name="Salcher M."/>
            <person name="Ghai R."/>
            <person name="Kavagutti S V."/>
        </authorList>
    </citation>
    <scope>NUCLEOTIDE SEQUENCE</scope>
</reference>
<keyword evidence="1" id="KW-0723">Serine/threonine-protein kinase</keyword>
<dbReference type="PANTHER" id="PTHR35526:SF3">
    <property type="entry name" value="ANTI-SIGMA-F FACTOR RSBW"/>
    <property type="match status" value="1"/>
</dbReference>
<keyword evidence="1" id="KW-0418">Kinase</keyword>
<evidence type="ECO:0000259" key="2">
    <source>
        <dbReference type="Pfam" id="PF13581"/>
    </source>
</evidence>
<dbReference type="CDD" id="cd16936">
    <property type="entry name" value="HATPase_RsbW-like"/>
    <property type="match status" value="1"/>
</dbReference>
<dbReference type="AlphaFoldDB" id="A0A6J7J0Q8"/>
<dbReference type="Pfam" id="PF13581">
    <property type="entry name" value="HATPase_c_2"/>
    <property type="match status" value="1"/>
</dbReference>
<protein>
    <submittedName>
        <fullName evidence="3">Unannotated protein</fullName>
    </submittedName>
</protein>
<dbReference type="InterPro" id="IPR050267">
    <property type="entry name" value="Anti-sigma-factor_SerPK"/>
</dbReference>
<sequence>MNERTDVRFRAGASERVTADWDEAPVPAAVPCSWWRPEVLADLPAIRRDFRALLDDGALGTPELGPELVEEAVAGLDELVSNAIRHGRVPVAVSVSPLEDGVLLVVTDHAPERSVHPTSTRDPAEGGMGMRLVAASARRSGWWAAGPVKHVWAVVPGRP</sequence>
<dbReference type="PANTHER" id="PTHR35526">
    <property type="entry name" value="ANTI-SIGMA-F FACTOR RSBW-RELATED"/>
    <property type="match status" value="1"/>
</dbReference>
<name>A0A6J7J0Q8_9ZZZZ</name>
<gene>
    <name evidence="3" type="ORF">UFOPK3609_02226</name>
</gene>
<accession>A0A6J7J0Q8</accession>